<dbReference type="PANTHER" id="PTHR47852">
    <property type="entry name" value="OS06G0298400 PROTEIN"/>
    <property type="match status" value="1"/>
</dbReference>
<sequence>MGRRKERRAAASMGAGRRVKLDLFAEPSTSVEEEEEEEDLNDNNNNNKNKVEEEEEGEKIERPSSSSGKRQDNPLLLLGQYSDEEVNEDLIPVSVHSSSVDLDAK</sequence>
<accession>A0A7J6W0D3</accession>
<keyword evidence="3" id="KW-1185">Reference proteome</keyword>
<feature type="non-terminal residue" evidence="2">
    <location>
        <position position="1"/>
    </location>
</feature>
<protein>
    <submittedName>
        <fullName evidence="2">Ww domain-containing protein</fullName>
    </submittedName>
</protein>
<organism evidence="2 3">
    <name type="scientific">Thalictrum thalictroides</name>
    <name type="common">Rue-anemone</name>
    <name type="synonym">Anemone thalictroides</name>
    <dbReference type="NCBI Taxonomy" id="46969"/>
    <lineage>
        <taxon>Eukaryota</taxon>
        <taxon>Viridiplantae</taxon>
        <taxon>Streptophyta</taxon>
        <taxon>Embryophyta</taxon>
        <taxon>Tracheophyta</taxon>
        <taxon>Spermatophyta</taxon>
        <taxon>Magnoliopsida</taxon>
        <taxon>Ranunculales</taxon>
        <taxon>Ranunculaceae</taxon>
        <taxon>Thalictroideae</taxon>
        <taxon>Thalictrum</taxon>
    </lineage>
</organism>
<feature type="compositionally biased region" description="Polar residues" evidence="1">
    <location>
        <begin position="95"/>
        <end position="105"/>
    </location>
</feature>
<feature type="region of interest" description="Disordered" evidence="1">
    <location>
        <begin position="1"/>
        <end position="105"/>
    </location>
</feature>
<proteinExistence type="predicted"/>
<dbReference type="EMBL" id="JABWDY010023549">
    <property type="protein sequence ID" value="KAF5190834.1"/>
    <property type="molecule type" value="Genomic_DNA"/>
</dbReference>
<evidence type="ECO:0000256" key="1">
    <source>
        <dbReference type="SAM" id="MobiDB-lite"/>
    </source>
</evidence>
<evidence type="ECO:0000313" key="2">
    <source>
        <dbReference type="EMBL" id="KAF5190834.1"/>
    </source>
</evidence>
<feature type="compositionally biased region" description="Acidic residues" evidence="1">
    <location>
        <begin position="31"/>
        <end position="41"/>
    </location>
</feature>
<name>A0A7J6W0D3_THATH</name>
<evidence type="ECO:0000313" key="3">
    <source>
        <dbReference type="Proteomes" id="UP000554482"/>
    </source>
</evidence>
<dbReference type="PANTHER" id="PTHR47852:SF2">
    <property type="entry name" value="WW DOMAIN-CONTAINING PROTEIN"/>
    <property type="match status" value="1"/>
</dbReference>
<comment type="caution">
    <text evidence="2">The sequence shown here is derived from an EMBL/GenBank/DDBJ whole genome shotgun (WGS) entry which is preliminary data.</text>
</comment>
<dbReference type="OrthoDB" id="2367685at2759"/>
<gene>
    <name evidence="2" type="ORF">FRX31_019580</name>
</gene>
<dbReference type="Proteomes" id="UP000554482">
    <property type="component" value="Unassembled WGS sequence"/>
</dbReference>
<dbReference type="AlphaFoldDB" id="A0A7J6W0D3"/>
<reference evidence="2 3" key="1">
    <citation type="submission" date="2020-06" db="EMBL/GenBank/DDBJ databases">
        <title>Transcriptomic and genomic resources for Thalictrum thalictroides and T. hernandezii: Facilitating candidate gene discovery in an emerging model plant lineage.</title>
        <authorList>
            <person name="Arias T."/>
            <person name="Riano-Pachon D.M."/>
            <person name="Di Stilio V.S."/>
        </authorList>
    </citation>
    <scope>NUCLEOTIDE SEQUENCE [LARGE SCALE GENOMIC DNA]</scope>
    <source>
        <strain evidence="3">cv. WT478/WT964</strain>
        <tissue evidence="2">Leaves</tissue>
    </source>
</reference>